<evidence type="ECO:0000313" key="7">
    <source>
        <dbReference type="EMBL" id="ANP44529.1"/>
    </source>
</evidence>
<dbReference type="InParanoid" id="A0A1B1ADA3"/>
<dbReference type="InterPro" id="IPR050884">
    <property type="entry name" value="CNP_phosphodiesterase-III"/>
</dbReference>
<feature type="domain" description="Calcineurin-like phosphoesterase" evidence="6">
    <location>
        <begin position="1"/>
        <end position="192"/>
    </location>
</feature>
<dbReference type="OrthoDB" id="651281at2"/>
<evidence type="ECO:0000313" key="8">
    <source>
        <dbReference type="Proteomes" id="UP000092498"/>
    </source>
</evidence>
<evidence type="ECO:0000256" key="4">
    <source>
        <dbReference type="ARBA" id="ARBA00025742"/>
    </source>
</evidence>
<sequence>MQLVHITDLHFGCEDRTALTAVAKYVRNLKPDAVIVTGDISKDGLASEIDAACDWIRSLESPAMLTPGNHDVPYYEMWGRLFYPWDRIRRAQHGIQHEAWHTDQWSIVPINTARAWQFRLNWAQGEMSRGQTAIAAAELHKAKAGALRIVITHHPLDWPNDAPIKGVTRGGVRGLRKLADAGAELFLSGHLHFASARLFETRALSIGSGTLSQRLRHEPCAFTVIRRPHSNVIETEVVHIKQGVCETASTRQFKLNTPERPGASGEVHALPTTA</sequence>
<dbReference type="Pfam" id="PF00149">
    <property type="entry name" value="Metallophos"/>
    <property type="match status" value="1"/>
</dbReference>
<dbReference type="SUPFAM" id="SSF56300">
    <property type="entry name" value="Metallo-dependent phosphatases"/>
    <property type="match status" value="1"/>
</dbReference>
<dbReference type="GO" id="GO:0016787">
    <property type="term" value="F:hydrolase activity"/>
    <property type="evidence" value="ECO:0007669"/>
    <property type="project" value="UniProtKB-KW"/>
</dbReference>
<dbReference type="EMBL" id="CP013244">
    <property type="protein sequence ID" value="ANP44529.1"/>
    <property type="molecule type" value="Genomic_DNA"/>
</dbReference>
<dbReference type="PANTHER" id="PTHR42988">
    <property type="entry name" value="PHOSPHOHYDROLASE"/>
    <property type="match status" value="1"/>
</dbReference>
<protein>
    <recommendedName>
        <fullName evidence="6">Calcineurin-like phosphoesterase domain-containing protein</fullName>
    </recommendedName>
</protein>
<dbReference type="RefSeq" id="WP_066766749.1">
    <property type="nucleotide sequence ID" value="NZ_CP013244.1"/>
</dbReference>
<organism evidence="7 8">
    <name type="scientific">Candidatus Viadribacter manganicus</name>
    <dbReference type="NCBI Taxonomy" id="1759059"/>
    <lineage>
        <taxon>Bacteria</taxon>
        <taxon>Pseudomonadati</taxon>
        <taxon>Pseudomonadota</taxon>
        <taxon>Alphaproteobacteria</taxon>
        <taxon>Hyphomonadales</taxon>
        <taxon>Hyphomonadaceae</taxon>
        <taxon>Candidatus Viadribacter</taxon>
    </lineage>
</organism>
<evidence type="ECO:0000256" key="1">
    <source>
        <dbReference type="ARBA" id="ARBA00022723"/>
    </source>
</evidence>
<dbReference type="Gene3D" id="3.60.21.10">
    <property type="match status" value="1"/>
</dbReference>
<keyword evidence="1" id="KW-0479">Metal-binding</keyword>
<dbReference type="STRING" id="1759059.ATE48_00615"/>
<dbReference type="Proteomes" id="UP000092498">
    <property type="component" value="Chromosome"/>
</dbReference>
<keyword evidence="8" id="KW-1185">Reference proteome</keyword>
<dbReference type="GO" id="GO:0046872">
    <property type="term" value="F:metal ion binding"/>
    <property type="evidence" value="ECO:0007669"/>
    <property type="project" value="UniProtKB-KW"/>
</dbReference>
<keyword evidence="3" id="KW-0408">Iron</keyword>
<keyword evidence="2" id="KW-0378">Hydrolase</keyword>
<dbReference type="KEGG" id="cbot:ATE48_00615"/>
<dbReference type="InterPro" id="IPR004843">
    <property type="entry name" value="Calcineurin-like_PHP"/>
</dbReference>
<reference evidence="7 8" key="1">
    <citation type="submission" date="2015-11" db="EMBL/GenBank/DDBJ databases">
        <title>Whole-Genome Sequence of Candidatus Oderbacter manganicum from the National Park Lower Oder Valley, Germany.</title>
        <authorList>
            <person name="Braun B."/>
            <person name="Liere K."/>
            <person name="Szewzyk U."/>
        </authorList>
    </citation>
    <scope>NUCLEOTIDE SEQUENCE [LARGE SCALE GENOMIC DNA]</scope>
    <source>
        <strain evidence="7 8">OTSz_A_272</strain>
    </source>
</reference>
<comment type="similarity">
    <text evidence="4">Belongs to the cyclic nucleotide phosphodiesterase class-III family.</text>
</comment>
<dbReference type="PANTHER" id="PTHR42988:SF2">
    <property type="entry name" value="CYCLIC NUCLEOTIDE PHOSPHODIESTERASE CBUA0032-RELATED"/>
    <property type="match status" value="1"/>
</dbReference>
<dbReference type="InterPro" id="IPR029052">
    <property type="entry name" value="Metallo-depent_PP-like"/>
</dbReference>
<accession>A0A1B1ADA3</accession>
<evidence type="ECO:0000259" key="6">
    <source>
        <dbReference type="Pfam" id="PF00149"/>
    </source>
</evidence>
<feature type="region of interest" description="Disordered" evidence="5">
    <location>
        <begin position="255"/>
        <end position="274"/>
    </location>
</feature>
<proteinExistence type="inferred from homology"/>
<evidence type="ECO:0000256" key="5">
    <source>
        <dbReference type="SAM" id="MobiDB-lite"/>
    </source>
</evidence>
<evidence type="ECO:0000256" key="2">
    <source>
        <dbReference type="ARBA" id="ARBA00022801"/>
    </source>
</evidence>
<gene>
    <name evidence="7" type="ORF">ATE48_00615</name>
</gene>
<evidence type="ECO:0000256" key="3">
    <source>
        <dbReference type="ARBA" id="ARBA00023004"/>
    </source>
</evidence>
<dbReference type="AlphaFoldDB" id="A0A1B1ADA3"/>
<name>A0A1B1ADA3_9PROT</name>